<name>A0ABW3RAV8_9FLAO</name>
<dbReference type="Proteomes" id="UP001597163">
    <property type="component" value="Unassembled WGS sequence"/>
</dbReference>
<evidence type="ECO:0000313" key="3">
    <source>
        <dbReference type="Proteomes" id="UP001597163"/>
    </source>
</evidence>
<comment type="caution">
    <text evidence="2">The sequence shown here is derived from an EMBL/GenBank/DDBJ whole genome shotgun (WGS) entry which is preliminary data.</text>
</comment>
<dbReference type="InterPro" id="IPR038732">
    <property type="entry name" value="HpyO/CreE_NAD-binding"/>
</dbReference>
<protein>
    <submittedName>
        <fullName evidence="2">Peptidoglycan bridge formation glycyltransferase FemA/FemB family protein</fullName>
    </submittedName>
</protein>
<dbReference type="PANTHER" id="PTHR40254">
    <property type="entry name" value="BLR0577 PROTEIN"/>
    <property type="match status" value="1"/>
</dbReference>
<keyword evidence="3" id="KW-1185">Reference proteome</keyword>
<feature type="domain" description="FAD-dependent urate hydroxylase HpyO/Asp monooxygenase CreE-like FAD/NAD(P)-binding" evidence="1">
    <location>
        <begin position="13"/>
        <end position="194"/>
    </location>
</feature>
<dbReference type="InterPro" id="IPR016181">
    <property type="entry name" value="Acyl_CoA_acyltransferase"/>
</dbReference>
<evidence type="ECO:0000313" key="2">
    <source>
        <dbReference type="EMBL" id="MFD1162245.1"/>
    </source>
</evidence>
<accession>A0ABW3RAV8</accession>
<dbReference type="PANTHER" id="PTHR40254:SF1">
    <property type="entry name" value="BLR0577 PROTEIN"/>
    <property type="match status" value="1"/>
</dbReference>
<organism evidence="2 3">
    <name type="scientific">Hwangdonia seohaensis</name>
    <dbReference type="NCBI Taxonomy" id="1240727"/>
    <lineage>
        <taxon>Bacteria</taxon>
        <taxon>Pseudomonadati</taxon>
        <taxon>Bacteroidota</taxon>
        <taxon>Flavobacteriia</taxon>
        <taxon>Flavobacteriales</taxon>
        <taxon>Flavobacteriaceae</taxon>
        <taxon>Hwangdonia</taxon>
    </lineage>
</organism>
<dbReference type="InterPro" id="IPR003447">
    <property type="entry name" value="FEMABX"/>
</dbReference>
<reference evidence="3" key="1">
    <citation type="journal article" date="2019" name="Int. J. Syst. Evol. Microbiol.">
        <title>The Global Catalogue of Microorganisms (GCM) 10K type strain sequencing project: providing services to taxonomists for standard genome sequencing and annotation.</title>
        <authorList>
            <consortium name="The Broad Institute Genomics Platform"/>
            <consortium name="The Broad Institute Genome Sequencing Center for Infectious Disease"/>
            <person name="Wu L."/>
            <person name="Ma J."/>
        </authorList>
    </citation>
    <scope>NUCLEOTIDE SEQUENCE [LARGE SCALE GENOMIC DNA]</scope>
    <source>
        <strain evidence="3">CCUG 63246</strain>
    </source>
</reference>
<dbReference type="RefSeq" id="WP_311938414.1">
    <property type="nucleotide sequence ID" value="NZ_JAVSCK010000002.1"/>
</dbReference>
<proteinExistence type="predicted"/>
<dbReference type="SUPFAM" id="SSF51905">
    <property type="entry name" value="FAD/NAD(P)-binding domain"/>
    <property type="match status" value="1"/>
</dbReference>
<dbReference type="InterPro" id="IPR052189">
    <property type="entry name" value="L-asp_N-monooxygenase_NS-form"/>
</dbReference>
<gene>
    <name evidence="2" type="ORF">ACFQ2E_07440</name>
</gene>
<dbReference type="InterPro" id="IPR036188">
    <property type="entry name" value="FAD/NAD-bd_sf"/>
</dbReference>
<dbReference type="EMBL" id="JBHTLJ010000002">
    <property type="protein sequence ID" value="MFD1162245.1"/>
    <property type="molecule type" value="Genomic_DNA"/>
</dbReference>
<dbReference type="Pfam" id="PF02388">
    <property type="entry name" value="FemAB"/>
    <property type="match status" value="1"/>
</dbReference>
<sequence>MFRDPNKISDISFIGSGISASFTILNFLDLIKNGPKLKNRLSIHIIDKYPEFNTGIPYGARSGSSTLLITSLRNFLPEPELTKFIKWLNVNKDWLLKEFKNEGGILSEKWLDINGVDIQNNKWKDIFIPRRFFGYYINEMVENSIKELTSQNAIEINYITDEVINLSKENNTYTITLENNKPILSEKVILSVGSLPVNNLWKNEALIEEENLMFINTPYDPQLEITLKNVKHFIKNRADKGTNVLIIGANASALELLYKLNDVSKAGDHTPNNFVFLSTQGRAPDAIIDEKRKKEFKPIHLNKLQNASTLSADSIAEATFKDIDLSDEINLGAASTVEIISSAFGSLLEKLNETELEKFACYYGNEIGKKQRCAGVHYSNTIEMLKADRRFEHIAGRFVDLQENNNNYFLKYLDTNTKEVKTYNKEFNLIFNCIGGKNLTQNDIPKLILNLIENGYCKPNESKIGFHVNHNLEASNNLHVMGPLLAGNVIDNKAVWHVEHCGRIIWISQILAKNLYNYFLEQDNNAEVSQAKIIHKEKETNKSYFEAVINKKDWDTFLDSIESYDFYHTYDYHKLSVSENETPILLKYVNKEVQIGLPLIIRDIPNSKYKDATSVYGYVGPISKGLDASFNNLKFSKGITNYFNNNNIISVFSRLNPYIEHQHAILNNFGEIFPQGKVVNIDLTLDFDSQRKNYRNRLKTHINKARRLCTVKASSSNKDLQKFIELYNENMDRVNAKKYYYFSQSYFENILKSNDFETTILSVVDNKSGEVIGASMFIATNSILQYHLSGSKNEYLHLMPTKLLIDEMRVIANEKGCYNSFNLGGGLGGRDDDSLFHFKSSFSKDFKQFNLWKFIVNQEIYDELVEIHKVNANSDYFPNYRSNEVIK</sequence>
<dbReference type="Pfam" id="PF13454">
    <property type="entry name" value="NAD_binding_9"/>
    <property type="match status" value="1"/>
</dbReference>
<dbReference type="Gene3D" id="3.40.630.30">
    <property type="match status" value="1"/>
</dbReference>
<evidence type="ECO:0000259" key="1">
    <source>
        <dbReference type="Pfam" id="PF13454"/>
    </source>
</evidence>
<dbReference type="SUPFAM" id="SSF55729">
    <property type="entry name" value="Acyl-CoA N-acyltransferases (Nat)"/>
    <property type="match status" value="1"/>
</dbReference>